<proteinExistence type="predicted"/>
<accession>A0A151XGG1</accession>
<evidence type="ECO:0000313" key="2">
    <source>
        <dbReference type="EMBL" id="KYQ59492.1"/>
    </source>
</evidence>
<keyword evidence="3" id="KW-1185">Reference proteome</keyword>
<dbReference type="Proteomes" id="UP000075809">
    <property type="component" value="Unassembled WGS sequence"/>
</dbReference>
<sequence length="49" mass="5647">MGYRFYNSGKIMPAGVIAILRYLNAVIVFFQCCYGCKDSHEIFFTTLED</sequence>
<reference evidence="2 3" key="1">
    <citation type="submission" date="2015-09" db="EMBL/GenBank/DDBJ databases">
        <title>Trachymyrmex zeteki WGS genome.</title>
        <authorList>
            <person name="Nygaard S."/>
            <person name="Hu H."/>
            <person name="Boomsma J."/>
            <person name="Zhang G."/>
        </authorList>
    </citation>
    <scope>NUCLEOTIDE SEQUENCE [LARGE SCALE GENOMIC DNA]</scope>
    <source>
        <strain evidence="2">Tzet28-1</strain>
        <tissue evidence="2">Whole body</tissue>
    </source>
</reference>
<keyword evidence="1" id="KW-0472">Membrane</keyword>
<evidence type="ECO:0000313" key="3">
    <source>
        <dbReference type="Proteomes" id="UP000075809"/>
    </source>
</evidence>
<dbReference type="Gene3D" id="1.10.10.1740">
    <property type="entry name" value="Transmembrane protein 14-like"/>
    <property type="match status" value="1"/>
</dbReference>
<keyword evidence="1" id="KW-0812">Transmembrane</keyword>
<protein>
    <submittedName>
        <fullName evidence="2">Uncharacterized protein</fullName>
    </submittedName>
</protein>
<evidence type="ECO:0000256" key="1">
    <source>
        <dbReference type="SAM" id="Phobius"/>
    </source>
</evidence>
<gene>
    <name evidence="2" type="ORF">ALC60_01477</name>
</gene>
<dbReference type="AlphaFoldDB" id="A0A151XGG1"/>
<dbReference type="EMBL" id="KQ982169">
    <property type="protein sequence ID" value="KYQ59492.1"/>
    <property type="molecule type" value="Genomic_DNA"/>
</dbReference>
<keyword evidence="1" id="KW-1133">Transmembrane helix</keyword>
<organism evidence="2 3">
    <name type="scientific">Mycetomoellerius zeteki</name>
    <dbReference type="NCBI Taxonomy" id="64791"/>
    <lineage>
        <taxon>Eukaryota</taxon>
        <taxon>Metazoa</taxon>
        <taxon>Ecdysozoa</taxon>
        <taxon>Arthropoda</taxon>
        <taxon>Hexapoda</taxon>
        <taxon>Insecta</taxon>
        <taxon>Pterygota</taxon>
        <taxon>Neoptera</taxon>
        <taxon>Endopterygota</taxon>
        <taxon>Hymenoptera</taxon>
        <taxon>Apocrita</taxon>
        <taxon>Aculeata</taxon>
        <taxon>Formicoidea</taxon>
        <taxon>Formicidae</taxon>
        <taxon>Myrmicinae</taxon>
        <taxon>Mycetomoellerius</taxon>
    </lineage>
</organism>
<dbReference type="InterPro" id="IPR044890">
    <property type="entry name" value="TMEM14_sf"/>
</dbReference>
<feature type="transmembrane region" description="Helical" evidence="1">
    <location>
        <begin position="12"/>
        <end position="30"/>
    </location>
</feature>
<name>A0A151XGG1_9HYME</name>